<proteinExistence type="predicted"/>
<organism evidence="1 2">
    <name type="scientific">Bauhinia variegata</name>
    <name type="common">Purple orchid tree</name>
    <name type="synonym">Phanera variegata</name>
    <dbReference type="NCBI Taxonomy" id="167791"/>
    <lineage>
        <taxon>Eukaryota</taxon>
        <taxon>Viridiplantae</taxon>
        <taxon>Streptophyta</taxon>
        <taxon>Embryophyta</taxon>
        <taxon>Tracheophyta</taxon>
        <taxon>Spermatophyta</taxon>
        <taxon>Magnoliopsida</taxon>
        <taxon>eudicotyledons</taxon>
        <taxon>Gunneridae</taxon>
        <taxon>Pentapetalae</taxon>
        <taxon>rosids</taxon>
        <taxon>fabids</taxon>
        <taxon>Fabales</taxon>
        <taxon>Fabaceae</taxon>
        <taxon>Cercidoideae</taxon>
        <taxon>Cercideae</taxon>
        <taxon>Bauhiniinae</taxon>
        <taxon>Bauhinia</taxon>
    </lineage>
</organism>
<comment type="caution">
    <text evidence="1">The sequence shown here is derived from an EMBL/GenBank/DDBJ whole genome shotgun (WGS) entry which is preliminary data.</text>
</comment>
<gene>
    <name evidence="1" type="ORF">L6164_012336</name>
</gene>
<name>A0ACB9PB86_BAUVA</name>
<evidence type="ECO:0000313" key="2">
    <source>
        <dbReference type="Proteomes" id="UP000828941"/>
    </source>
</evidence>
<protein>
    <submittedName>
        <fullName evidence="1">Uncharacterized protein</fullName>
    </submittedName>
</protein>
<dbReference type="Proteomes" id="UP000828941">
    <property type="component" value="Chromosome 5"/>
</dbReference>
<sequence>MDAASSVPPLHCSGCLPSNETENGEDKSSVTIDSGDNPSHSRVESHPSGSIPTDDGVKPLKKCKKKMKLKKRVVLDVSEMTSSSSFPPSVASLHRGFEVGCKRRNPRFLVRRNGGDVAAIGLPLGMSFAAVIAQVLYRRDAAAQRMSIDHLSSMCTSAVRESLTNVFGDRLDGLMRNFEQSFGSTLSTLKLIYETSTSNEGNKFNNVKIEDPTSELTLNRGDCTRDVSREDDHLEAELLSRIQDQSNSTEEIVENIPTESICRDLALHGQSNHLVSLTPISSGSVFERSVMEQRRSNDLKTLELSLTMNRLKLKESQLALNLDANNLGRSKLAMGISKASFKAEKFKNELEEHRYAELVKKCIDCLIAGLLIMSFSMLYGAYVYSYERITEATASCTPSAKESRSWWTPKSVASFNSRFHVLWCHVQVLGRMSFGVLMIFVIAYLLVQRSTTTTQSMPVTFVLLLLGVACGCCGKLCVDTLGGSGYSWLLSWEILCSLHFLSIVCTSTMFSLLYGPVNASQTTKGNITIPYWVRQFLFYATLLVALPLSCGLLPFASLGQWKDHFLTNVKEYLMDSSE</sequence>
<evidence type="ECO:0000313" key="1">
    <source>
        <dbReference type="EMBL" id="KAI4345189.1"/>
    </source>
</evidence>
<accession>A0ACB9PB86</accession>
<keyword evidence="2" id="KW-1185">Reference proteome</keyword>
<reference evidence="1 2" key="1">
    <citation type="journal article" date="2022" name="DNA Res.">
        <title>Chromosomal-level genome assembly of the orchid tree Bauhinia variegata (Leguminosae; Cercidoideae) supports the allotetraploid origin hypothesis of Bauhinia.</title>
        <authorList>
            <person name="Zhong Y."/>
            <person name="Chen Y."/>
            <person name="Zheng D."/>
            <person name="Pang J."/>
            <person name="Liu Y."/>
            <person name="Luo S."/>
            <person name="Meng S."/>
            <person name="Qian L."/>
            <person name="Wei D."/>
            <person name="Dai S."/>
            <person name="Zhou R."/>
        </authorList>
    </citation>
    <scope>NUCLEOTIDE SEQUENCE [LARGE SCALE GENOMIC DNA]</scope>
    <source>
        <strain evidence="1">BV-YZ2020</strain>
    </source>
</reference>
<dbReference type="EMBL" id="CM039430">
    <property type="protein sequence ID" value="KAI4345189.1"/>
    <property type="molecule type" value="Genomic_DNA"/>
</dbReference>